<dbReference type="VEuPathDB" id="FungiDB:HMPREF1541_02825"/>
<gene>
    <name evidence="13" type="ORF">HMPREF1541_02825</name>
</gene>
<dbReference type="PANTHER" id="PTHR13050">
    <property type="entry name" value="USE1-LIKE PROTEIN"/>
    <property type="match status" value="1"/>
</dbReference>
<evidence type="ECO:0000256" key="11">
    <source>
        <dbReference type="SAM" id="MobiDB-lite"/>
    </source>
</evidence>
<evidence type="ECO:0000256" key="9">
    <source>
        <dbReference type="ARBA" id="ARBA00023136"/>
    </source>
</evidence>
<feature type="compositionally biased region" description="Basic and acidic residues" evidence="11">
    <location>
        <begin position="216"/>
        <end position="228"/>
    </location>
</feature>
<protein>
    <recommendedName>
        <fullName evidence="15">t-SNARE coiled-coil homology domain-containing protein</fullName>
    </recommendedName>
</protein>
<feature type="coiled-coil region" evidence="10">
    <location>
        <begin position="98"/>
        <end position="162"/>
    </location>
</feature>
<dbReference type="RefSeq" id="XP_008715402.1">
    <property type="nucleotide sequence ID" value="XM_008717180.1"/>
</dbReference>
<dbReference type="eggNOG" id="ENOG502SCD1">
    <property type="taxonomic scope" value="Eukaryota"/>
</dbReference>
<evidence type="ECO:0000256" key="6">
    <source>
        <dbReference type="ARBA" id="ARBA00022892"/>
    </source>
</evidence>
<keyword evidence="9 12" id="KW-0472">Membrane</keyword>
<dbReference type="GeneID" id="19970164"/>
<evidence type="ECO:0000313" key="14">
    <source>
        <dbReference type="Proteomes" id="UP000030752"/>
    </source>
</evidence>
<dbReference type="AlphaFoldDB" id="W2S4N7"/>
<dbReference type="GO" id="GO:0006890">
    <property type="term" value="P:retrograde vesicle-mediated transport, Golgi to endoplasmic reticulum"/>
    <property type="evidence" value="ECO:0007669"/>
    <property type="project" value="TreeGrafter"/>
</dbReference>
<dbReference type="Proteomes" id="UP000030752">
    <property type="component" value="Unassembled WGS sequence"/>
</dbReference>
<keyword evidence="6" id="KW-0931">ER-Golgi transport</keyword>
<evidence type="ECO:0000256" key="2">
    <source>
        <dbReference type="ARBA" id="ARBA00007891"/>
    </source>
</evidence>
<evidence type="ECO:0000256" key="7">
    <source>
        <dbReference type="ARBA" id="ARBA00022927"/>
    </source>
</evidence>
<keyword evidence="5" id="KW-0256">Endoplasmic reticulum</keyword>
<keyword evidence="4 12" id="KW-0812">Transmembrane</keyword>
<dbReference type="InParanoid" id="W2S4N7"/>
<evidence type="ECO:0000256" key="1">
    <source>
        <dbReference type="ARBA" id="ARBA00004163"/>
    </source>
</evidence>
<evidence type="ECO:0000256" key="12">
    <source>
        <dbReference type="SAM" id="Phobius"/>
    </source>
</evidence>
<accession>W2S4N7</accession>
<dbReference type="EMBL" id="KB822718">
    <property type="protein sequence ID" value="ETN43666.1"/>
    <property type="molecule type" value="Genomic_DNA"/>
</dbReference>
<keyword evidence="8 12" id="KW-1133">Transmembrane helix</keyword>
<proteinExistence type="inferred from homology"/>
<reference evidence="13 14" key="1">
    <citation type="submission" date="2013-03" db="EMBL/GenBank/DDBJ databases">
        <title>The Genome Sequence of Phialophora europaea CBS 101466.</title>
        <authorList>
            <consortium name="The Broad Institute Genomics Platform"/>
            <person name="Cuomo C."/>
            <person name="de Hoog S."/>
            <person name="Gorbushina A."/>
            <person name="Walker B."/>
            <person name="Young S.K."/>
            <person name="Zeng Q."/>
            <person name="Gargeya S."/>
            <person name="Fitzgerald M."/>
            <person name="Haas B."/>
            <person name="Abouelleil A."/>
            <person name="Allen A.W."/>
            <person name="Alvarado L."/>
            <person name="Arachchi H.M."/>
            <person name="Berlin A.M."/>
            <person name="Chapman S.B."/>
            <person name="Gainer-Dewar J."/>
            <person name="Goldberg J."/>
            <person name="Griggs A."/>
            <person name="Gujja S."/>
            <person name="Hansen M."/>
            <person name="Howarth C."/>
            <person name="Imamovic A."/>
            <person name="Ireland A."/>
            <person name="Larimer J."/>
            <person name="McCowan C."/>
            <person name="Murphy C."/>
            <person name="Pearson M."/>
            <person name="Poon T.W."/>
            <person name="Priest M."/>
            <person name="Roberts A."/>
            <person name="Saif S."/>
            <person name="Shea T."/>
            <person name="Sisk P."/>
            <person name="Sykes S."/>
            <person name="Wortman J."/>
            <person name="Nusbaum C."/>
            <person name="Birren B."/>
        </authorList>
    </citation>
    <scope>NUCLEOTIDE SEQUENCE [LARGE SCALE GENOMIC DNA]</scope>
    <source>
        <strain evidence="13 14">CBS 101466</strain>
    </source>
</reference>
<keyword evidence="3" id="KW-0813">Transport</keyword>
<comment type="similarity">
    <text evidence="2">Belongs to the USE1 family.</text>
</comment>
<dbReference type="HOGENOM" id="CLU_027976_0_0_1"/>
<feature type="compositionally biased region" description="Basic and acidic residues" evidence="11">
    <location>
        <begin position="195"/>
        <end position="207"/>
    </location>
</feature>
<keyword evidence="10" id="KW-0175">Coiled coil</keyword>
<evidence type="ECO:0008006" key="15">
    <source>
        <dbReference type="Google" id="ProtNLM"/>
    </source>
</evidence>
<sequence length="371" mass="41176">MSLTSLRPASFALTQSSTSRSGAPTSNDSSTRSLQHSSAYINLSRQLAHFSNLVLLTPSPQPSSYSSPTSETELSITDLSPLQRKIQSDLYSPVAFQRTKWLHQIEGARNLLLQLEREAQGIKVQKTRTAALRDLAAKRKVVRRLRERVEEIGREVESMGDAKWQTPPETTRGETLWDVVQQRAAMRASEGGAAKGDERLLEGRPVQDEGEELPEDQEKSAQEARDDLFNSGNTSSTIRRRDKQTRAATSPTSHSSMGKSTGVSSHEKSMHSSAADQEALTTSLVSLAAQLKQQTRAFQFSLDQDKGLLNRAIEGLEGNITGLDAASRNMQFLKRMSEGEGWWGRMKLYAIIFGLWVVAILLVFVMPKLRF</sequence>
<keyword evidence="7" id="KW-0653">Protein transport</keyword>
<feature type="transmembrane region" description="Helical" evidence="12">
    <location>
        <begin position="348"/>
        <end position="366"/>
    </location>
</feature>
<feature type="region of interest" description="Disordered" evidence="11">
    <location>
        <begin position="1"/>
        <end position="33"/>
    </location>
</feature>
<dbReference type="InterPro" id="IPR019150">
    <property type="entry name" value="Vesicle_transport_protein_Use1"/>
</dbReference>
<evidence type="ECO:0000256" key="5">
    <source>
        <dbReference type="ARBA" id="ARBA00022824"/>
    </source>
</evidence>
<comment type="subcellular location">
    <subcellularLocation>
        <location evidence="1">Endoplasmic reticulum membrane</location>
        <topology evidence="1">Single-pass type IV membrane protein</topology>
    </subcellularLocation>
</comment>
<dbReference type="GO" id="GO:0015031">
    <property type="term" value="P:protein transport"/>
    <property type="evidence" value="ECO:0007669"/>
    <property type="project" value="UniProtKB-KW"/>
</dbReference>
<dbReference type="GO" id="GO:0031201">
    <property type="term" value="C:SNARE complex"/>
    <property type="evidence" value="ECO:0007669"/>
    <property type="project" value="TreeGrafter"/>
</dbReference>
<keyword evidence="14" id="KW-1185">Reference proteome</keyword>
<dbReference type="STRING" id="1220924.W2S4N7"/>
<organism evidence="13 14">
    <name type="scientific">Cyphellophora europaea (strain CBS 101466)</name>
    <name type="common">Phialophora europaea</name>
    <dbReference type="NCBI Taxonomy" id="1220924"/>
    <lineage>
        <taxon>Eukaryota</taxon>
        <taxon>Fungi</taxon>
        <taxon>Dikarya</taxon>
        <taxon>Ascomycota</taxon>
        <taxon>Pezizomycotina</taxon>
        <taxon>Eurotiomycetes</taxon>
        <taxon>Chaetothyriomycetidae</taxon>
        <taxon>Chaetothyriales</taxon>
        <taxon>Cyphellophoraceae</taxon>
        <taxon>Cyphellophora</taxon>
    </lineage>
</organism>
<feature type="region of interest" description="Disordered" evidence="11">
    <location>
        <begin position="184"/>
        <end position="276"/>
    </location>
</feature>
<dbReference type="GO" id="GO:0005484">
    <property type="term" value="F:SNAP receptor activity"/>
    <property type="evidence" value="ECO:0007669"/>
    <property type="project" value="TreeGrafter"/>
</dbReference>
<evidence type="ECO:0000256" key="4">
    <source>
        <dbReference type="ARBA" id="ARBA00022692"/>
    </source>
</evidence>
<name>W2S4N7_CYPE1</name>
<evidence type="ECO:0000313" key="13">
    <source>
        <dbReference type="EMBL" id="ETN43666.1"/>
    </source>
</evidence>
<evidence type="ECO:0000256" key="8">
    <source>
        <dbReference type="ARBA" id="ARBA00022989"/>
    </source>
</evidence>
<dbReference type="PANTHER" id="PTHR13050:SF7">
    <property type="entry name" value="VESICLE TRANSPORT PROTEIN USE1"/>
    <property type="match status" value="1"/>
</dbReference>
<dbReference type="GO" id="GO:0005789">
    <property type="term" value="C:endoplasmic reticulum membrane"/>
    <property type="evidence" value="ECO:0007669"/>
    <property type="project" value="UniProtKB-SubCell"/>
</dbReference>
<evidence type="ECO:0000256" key="10">
    <source>
        <dbReference type="SAM" id="Coils"/>
    </source>
</evidence>
<feature type="compositionally biased region" description="Polar residues" evidence="11">
    <location>
        <begin position="246"/>
        <end position="264"/>
    </location>
</feature>
<evidence type="ECO:0000256" key="3">
    <source>
        <dbReference type="ARBA" id="ARBA00022448"/>
    </source>
</evidence>
<dbReference type="OrthoDB" id="3231855at2759"/>